<reference evidence="3" key="1">
    <citation type="submission" date="2011-03" db="EMBL/GenBank/DDBJ databases">
        <title>The Genome Sequence of Nematocida sp1 strain ERTm2.</title>
        <authorList>
            <consortium name="The Broad Institute Genome Sequencing Platform"/>
            <consortium name="The Broad Institute Genome Sequencing Center for Infectious Disease"/>
            <person name="Cuomo C."/>
            <person name="Troemel E."/>
            <person name="Young S.K."/>
            <person name="Zeng Q."/>
            <person name="Gargeya S."/>
            <person name="Fitzgerald M."/>
            <person name="Haas B."/>
            <person name="Abouelleil A."/>
            <person name="Alvarado L."/>
            <person name="Arachchi H.M."/>
            <person name="Berlin A."/>
            <person name="Brown A."/>
            <person name="Chapman S.B."/>
            <person name="Chen Z."/>
            <person name="Dunbar C."/>
            <person name="Freedman E."/>
            <person name="Gearin G."/>
            <person name="Gellesch M."/>
            <person name="Goldberg J."/>
            <person name="Griggs A."/>
            <person name="Gujja S."/>
            <person name="Heilman E.R."/>
            <person name="Heiman D."/>
            <person name="Howarth C."/>
            <person name="Larson L."/>
            <person name="Lui A."/>
            <person name="MacDonald P.J.P."/>
            <person name="Mehta T."/>
            <person name="Montmayeur A."/>
            <person name="Murphy C."/>
            <person name="Neiman D."/>
            <person name="Pearson M."/>
            <person name="Priest M."/>
            <person name="Roberts A."/>
            <person name="Saif S."/>
            <person name="Shea T."/>
            <person name="Shenoy N."/>
            <person name="Sisk P."/>
            <person name="Stolte C."/>
            <person name="Sykes S."/>
            <person name="White J."/>
            <person name="Yandava C."/>
            <person name="Wortman J."/>
            <person name="Nusbaum C."/>
            <person name="Birren B."/>
        </authorList>
    </citation>
    <scope>NUCLEOTIDE SEQUENCE</scope>
    <source>
        <strain evidence="3">ERTm2</strain>
    </source>
</reference>
<dbReference type="HOGENOM" id="CLU_125086_0_0_1"/>
<name>H8ZD30_NEMA1</name>
<proteinExistence type="predicted"/>
<evidence type="ECO:0000313" key="3">
    <source>
        <dbReference type="EMBL" id="EHY65570.1"/>
    </source>
</evidence>
<dbReference type="GO" id="GO:0000428">
    <property type="term" value="C:DNA-directed RNA polymerase complex"/>
    <property type="evidence" value="ECO:0007669"/>
    <property type="project" value="UniProtKB-KW"/>
</dbReference>
<organism evidence="3">
    <name type="scientific">Nematocida ausubeli (strain ATCC PRA-371 / ERTm2)</name>
    <name type="common">Nematode killer fungus</name>
    <dbReference type="NCBI Taxonomy" id="1913371"/>
    <lineage>
        <taxon>Eukaryota</taxon>
        <taxon>Fungi</taxon>
        <taxon>Fungi incertae sedis</taxon>
        <taxon>Microsporidia</taxon>
        <taxon>Nematocida</taxon>
    </lineage>
</organism>
<keyword evidence="2" id="KW-0804">Transcription</keyword>
<gene>
    <name evidence="3" type="ORF">NERG_01177</name>
</gene>
<accession>H8ZD30</accession>
<dbReference type="InterPro" id="IPR036898">
    <property type="entry name" value="RNA_pol_Rpb7-like_N_sf"/>
</dbReference>
<dbReference type="AlphaFoldDB" id="H8ZD30"/>
<sequence length="186" mass="21058">MTNYNALSLSPTILPNILPNGPPLYSLISPLIITHFYALNKFYFFTEMHGIQFQKVQTIMRVPVYPCQLNNIIEYSYKYLNKYVGLYIKALKGVVICYTDSIGILDEIGYISGIDPKVHVKVSVEFIIMKIIRQGLVHGYIQGHTGYIHGIIPVKISGNIIDGNYTYTITDVNMHPLCVHGEISEE</sequence>
<evidence type="ECO:0000256" key="2">
    <source>
        <dbReference type="ARBA" id="ARBA00023163"/>
    </source>
</evidence>
<keyword evidence="1" id="KW-0240">DNA-directed RNA polymerase</keyword>
<protein>
    <submittedName>
        <fullName evidence="3">Uncharacterized protein</fullName>
    </submittedName>
</protein>
<evidence type="ECO:0000256" key="1">
    <source>
        <dbReference type="ARBA" id="ARBA00022478"/>
    </source>
</evidence>
<dbReference type="Proteomes" id="UP000005622">
    <property type="component" value="Unassembled WGS sequence"/>
</dbReference>
<dbReference type="Gene3D" id="3.30.1490.120">
    <property type="entry name" value="RNA polymerase Rpb7-like, N-terminal domain"/>
    <property type="match status" value="1"/>
</dbReference>
<dbReference type="EMBL" id="JH604635">
    <property type="protein sequence ID" value="EHY65570.1"/>
    <property type="molecule type" value="Genomic_DNA"/>
</dbReference>